<keyword evidence="1" id="KW-1133">Transmembrane helix</keyword>
<dbReference type="SUPFAM" id="SSF81383">
    <property type="entry name" value="F-box domain"/>
    <property type="match status" value="1"/>
</dbReference>
<dbReference type="Pfam" id="PF00646">
    <property type="entry name" value="F-box"/>
    <property type="match status" value="1"/>
</dbReference>
<dbReference type="PANTHER" id="PTHR38926">
    <property type="entry name" value="F-BOX DOMAIN CONTAINING PROTEIN, EXPRESSED"/>
    <property type="match status" value="1"/>
</dbReference>
<dbReference type="OrthoDB" id="1108417at2759"/>
<dbReference type="PANTHER" id="PTHR38926:SF5">
    <property type="entry name" value="F-BOX AND LEUCINE-RICH REPEAT PROTEIN 6"/>
    <property type="match status" value="1"/>
</dbReference>
<reference evidence="3 4" key="1">
    <citation type="submission" date="2020-10" db="EMBL/GenBank/DDBJ databases">
        <title>The Coptis chinensis genome and diversification of protoberbering-type alkaloids.</title>
        <authorList>
            <person name="Wang B."/>
            <person name="Shu S."/>
            <person name="Song C."/>
            <person name="Liu Y."/>
        </authorList>
    </citation>
    <scope>NUCLEOTIDE SEQUENCE [LARGE SCALE GENOMIC DNA]</scope>
    <source>
        <strain evidence="3">HL-2020</strain>
        <tissue evidence="3">Leaf</tissue>
    </source>
</reference>
<dbReference type="SUPFAM" id="SSF52047">
    <property type="entry name" value="RNI-like"/>
    <property type="match status" value="1"/>
</dbReference>
<feature type="domain" description="F-box" evidence="2">
    <location>
        <begin position="51"/>
        <end position="93"/>
    </location>
</feature>
<gene>
    <name evidence="3" type="ORF">IFM89_014427</name>
</gene>
<evidence type="ECO:0000259" key="2">
    <source>
        <dbReference type="Pfam" id="PF00646"/>
    </source>
</evidence>
<proteinExistence type="predicted"/>
<sequence length="398" mass="45123">MCSSVCIIEHLSALLYFGSFVFMETTKTDLENGKKKMKIESGDTNSTSRAWKDLDKDVLITIYQKLGINDLIVGAPLCCTSWYNVSKDPSLWKNVNCRGVFDTHKGKAVEPSQLIKFVSARSQRSLTREGFSTLTIERDRERQPFSFPKFLLFFLVMLLLMIFFSFRKVLEGKTTIGKSIGNLQVLESMEVDEVFISDDSTLKQVSECCPNFIKLKVCNSVCKNTALLIATFLPKLKILDISSTNIHRKDLLVILKGCVELQSLDITNCGKIHSDDEILKIGCRRLEVFKWDNAYSDYCSECEEENEDMSYQWPCAHVMDEGFSTYIEGTYDLFPFDPVVNPVANWEYEPFVDEVADGASGASNDHYDNGECFCDLCCSFHSDDGDNAVIDPYDYSLL</sequence>
<evidence type="ECO:0000256" key="1">
    <source>
        <dbReference type="SAM" id="Phobius"/>
    </source>
</evidence>
<protein>
    <recommendedName>
        <fullName evidence="2">F-box domain-containing protein</fullName>
    </recommendedName>
</protein>
<keyword evidence="1" id="KW-0472">Membrane</keyword>
<dbReference type="AlphaFoldDB" id="A0A835LV08"/>
<dbReference type="InterPro" id="IPR032675">
    <property type="entry name" value="LRR_dom_sf"/>
</dbReference>
<dbReference type="Gene3D" id="1.20.1280.50">
    <property type="match status" value="1"/>
</dbReference>
<keyword evidence="1" id="KW-0812">Transmembrane</keyword>
<dbReference type="Gene3D" id="3.80.10.10">
    <property type="entry name" value="Ribonuclease Inhibitor"/>
    <property type="match status" value="1"/>
</dbReference>
<dbReference type="InterPro" id="IPR036047">
    <property type="entry name" value="F-box-like_dom_sf"/>
</dbReference>
<evidence type="ECO:0000313" key="3">
    <source>
        <dbReference type="EMBL" id="KAF9609233.1"/>
    </source>
</evidence>
<comment type="caution">
    <text evidence="3">The sequence shown here is derived from an EMBL/GenBank/DDBJ whole genome shotgun (WGS) entry which is preliminary data.</text>
</comment>
<organism evidence="3 4">
    <name type="scientific">Coptis chinensis</name>
    <dbReference type="NCBI Taxonomy" id="261450"/>
    <lineage>
        <taxon>Eukaryota</taxon>
        <taxon>Viridiplantae</taxon>
        <taxon>Streptophyta</taxon>
        <taxon>Embryophyta</taxon>
        <taxon>Tracheophyta</taxon>
        <taxon>Spermatophyta</taxon>
        <taxon>Magnoliopsida</taxon>
        <taxon>Ranunculales</taxon>
        <taxon>Ranunculaceae</taxon>
        <taxon>Coptidoideae</taxon>
        <taxon>Coptis</taxon>
    </lineage>
</organism>
<evidence type="ECO:0000313" key="4">
    <source>
        <dbReference type="Proteomes" id="UP000631114"/>
    </source>
</evidence>
<dbReference type="EMBL" id="JADFTS010000004">
    <property type="protein sequence ID" value="KAF9609233.1"/>
    <property type="molecule type" value="Genomic_DNA"/>
</dbReference>
<dbReference type="Proteomes" id="UP000631114">
    <property type="component" value="Unassembled WGS sequence"/>
</dbReference>
<name>A0A835LV08_9MAGN</name>
<dbReference type="InterPro" id="IPR001810">
    <property type="entry name" value="F-box_dom"/>
</dbReference>
<accession>A0A835LV08</accession>
<keyword evidence="4" id="KW-1185">Reference proteome</keyword>
<feature type="transmembrane region" description="Helical" evidence="1">
    <location>
        <begin position="150"/>
        <end position="166"/>
    </location>
</feature>